<reference evidence="2" key="1">
    <citation type="submission" date="2016-06" db="EMBL/GenBank/DDBJ databases">
        <title>Parallel loss of symbiosis genes in relatives of nitrogen-fixing non-legume Parasponia.</title>
        <authorList>
            <person name="Van Velzen R."/>
            <person name="Holmer R."/>
            <person name="Bu F."/>
            <person name="Rutten L."/>
            <person name="Van Zeijl A."/>
            <person name="Liu W."/>
            <person name="Santuari L."/>
            <person name="Cao Q."/>
            <person name="Sharma T."/>
            <person name="Shen D."/>
            <person name="Roswanjaya Y."/>
            <person name="Wardhani T."/>
            <person name="Kalhor M.S."/>
            <person name="Jansen J."/>
            <person name="Van den Hoogen J."/>
            <person name="Gungor B."/>
            <person name="Hartog M."/>
            <person name="Hontelez J."/>
            <person name="Verver J."/>
            <person name="Yang W.-C."/>
            <person name="Schijlen E."/>
            <person name="Repin R."/>
            <person name="Schilthuizen M."/>
            <person name="Schranz E."/>
            <person name="Heidstra R."/>
            <person name="Miyata K."/>
            <person name="Fedorova E."/>
            <person name="Kohlen W."/>
            <person name="Bisseling T."/>
            <person name="Smit S."/>
            <person name="Geurts R."/>
        </authorList>
    </citation>
    <scope>NUCLEOTIDE SEQUENCE [LARGE SCALE GENOMIC DNA]</scope>
    <source>
        <strain evidence="2">cv. RG33-2</strain>
    </source>
</reference>
<dbReference type="AlphaFoldDB" id="A0A2P5FES6"/>
<gene>
    <name evidence="1" type="ORF">TorRG33x02_078680</name>
</gene>
<protein>
    <submittedName>
        <fullName evidence="1">Uncharacterized protein</fullName>
    </submittedName>
</protein>
<organism evidence="1 2">
    <name type="scientific">Trema orientale</name>
    <name type="common">Charcoal tree</name>
    <name type="synonym">Celtis orientalis</name>
    <dbReference type="NCBI Taxonomy" id="63057"/>
    <lineage>
        <taxon>Eukaryota</taxon>
        <taxon>Viridiplantae</taxon>
        <taxon>Streptophyta</taxon>
        <taxon>Embryophyta</taxon>
        <taxon>Tracheophyta</taxon>
        <taxon>Spermatophyta</taxon>
        <taxon>Magnoliopsida</taxon>
        <taxon>eudicotyledons</taxon>
        <taxon>Gunneridae</taxon>
        <taxon>Pentapetalae</taxon>
        <taxon>rosids</taxon>
        <taxon>fabids</taxon>
        <taxon>Rosales</taxon>
        <taxon>Cannabaceae</taxon>
        <taxon>Trema</taxon>
    </lineage>
</organism>
<evidence type="ECO:0000313" key="2">
    <source>
        <dbReference type="Proteomes" id="UP000237000"/>
    </source>
</evidence>
<dbReference type="InParanoid" id="A0A2P5FES6"/>
<sequence>MGRLGRAILLPEGHGGSGLRPAPHLFGAGWGKSISAPFTILSQLRVTSGVLELCCTYEILTGRRSLERNRPRTEQKLLERVKKQFPLDSERFGWPLYPNGFLIDMFNALKKEDFKVFSIVLWSRHNGRNSAQFGSSHRKLEEWNPHDIGKLKTTFGGVDFVEVGCNDSGLRTNGTLFGPSKKKI</sequence>
<dbReference type="STRING" id="63057.A0A2P5FES6"/>
<dbReference type="OrthoDB" id="10337849at2759"/>
<dbReference type="EMBL" id="JXTC01000039">
    <property type="protein sequence ID" value="PON96279.1"/>
    <property type="molecule type" value="Genomic_DNA"/>
</dbReference>
<comment type="caution">
    <text evidence="1">The sequence shown here is derived from an EMBL/GenBank/DDBJ whole genome shotgun (WGS) entry which is preliminary data.</text>
</comment>
<name>A0A2P5FES6_TREOI</name>
<dbReference type="Proteomes" id="UP000237000">
    <property type="component" value="Unassembled WGS sequence"/>
</dbReference>
<proteinExistence type="predicted"/>
<keyword evidence="2" id="KW-1185">Reference proteome</keyword>
<evidence type="ECO:0000313" key="1">
    <source>
        <dbReference type="EMBL" id="PON96279.1"/>
    </source>
</evidence>
<accession>A0A2P5FES6</accession>